<keyword evidence="2" id="KW-1185">Reference proteome</keyword>
<name>A0ABQ9DRI2_9PASS</name>
<organism evidence="1 2">
    <name type="scientific">Willisornis vidua</name>
    <name type="common">Xingu scale-backed antbird</name>
    <dbReference type="NCBI Taxonomy" id="1566151"/>
    <lineage>
        <taxon>Eukaryota</taxon>
        <taxon>Metazoa</taxon>
        <taxon>Chordata</taxon>
        <taxon>Craniata</taxon>
        <taxon>Vertebrata</taxon>
        <taxon>Euteleostomi</taxon>
        <taxon>Archelosauria</taxon>
        <taxon>Archosauria</taxon>
        <taxon>Dinosauria</taxon>
        <taxon>Saurischia</taxon>
        <taxon>Theropoda</taxon>
        <taxon>Coelurosauria</taxon>
        <taxon>Aves</taxon>
        <taxon>Neognathae</taxon>
        <taxon>Neoaves</taxon>
        <taxon>Telluraves</taxon>
        <taxon>Australaves</taxon>
        <taxon>Passeriformes</taxon>
        <taxon>Thamnophilidae</taxon>
        <taxon>Willisornis</taxon>
    </lineage>
</organism>
<sequence>MHVHRIITILQGSKELQDASENPVISDAEHWFRLTVFQMSEKTSRVLSIFAQNILFEDVEEIGNAVEKASCHSQRPETNGQKSTIKIWQDHQFPNVNYQDGIELGSNGKLVNSQLTVLAENGSTKNSAEAPPVSVVDIVSKENCHLLVQMNQCKKMELMDIKQICTSMGYSLHRATAAARSLLECGLPMRSQPPSDIHLLKCGVLHRLQVNICSTMDLQGL</sequence>
<accession>A0ABQ9DRI2</accession>
<protein>
    <submittedName>
        <fullName evidence="1">Uncharacterized protein</fullName>
    </submittedName>
</protein>
<evidence type="ECO:0000313" key="1">
    <source>
        <dbReference type="EMBL" id="KAJ7426544.1"/>
    </source>
</evidence>
<gene>
    <name evidence="1" type="ORF">WISP_14895</name>
</gene>
<evidence type="ECO:0000313" key="2">
    <source>
        <dbReference type="Proteomes" id="UP001145742"/>
    </source>
</evidence>
<proteinExistence type="predicted"/>
<dbReference type="EMBL" id="WHWB01032201">
    <property type="protein sequence ID" value="KAJ7426544.1"/>
    <property type="molecule type" value="Genomic_DNA"/>
</dbReference>
<dbReference type="Proteomes" id="UP001145742">
    <property type="component" value="Unassembled WGS sequence"/>
</dbReference>
<comment type="caution">
    <text evidence="1">The sequence shown here is derived from an EMBL/GenBank/DDBJ whole genome shotgun (WGS) entry which is preliminary data.</text>
</comment>
<reference evidence="1" key="1">
    <citation type="submission" date="2019-10" db="EMBL/GenBank/DDBJ databases">
        <authorList>
            <person name="Soares A.E.R."/>
            <person name="Aleixo A."/>
            <person name="Schneider P."/>
            <person name="Miyaki C.Y."/>
            <person name="Schneider M.P."/>
            <person name="Mello C."/>
            <person name="Vasconcelos A.T.R."/>
        </authorList>
    </citation>
    <scope>NUCLEOTIDE SEQUENCE</scope>
    <source>
        <tissue evidence="1">Muscle</tissue>
    </source>
</reference>